<dbReference type="PROSITE" id="PS50827">
    <property type="entry name" value="DDT"/>
    <property type="match status" value="1"/>
</dbReference>
<dbReference type="InterPro" id="IPR056618">
    <property type="entry name" value="Chromo_PTM"/>
</dbReference>
<dbReference type="Pfam" id="PF24294">
    <property type="entry name" value="Chromo_PTM"/>
    <property type="match status" value="1"/>
</dbReference>
<evidence type="ECO:0000256" key="3">
    <source>
        <dbReference type="ARBA" id="ARBA00022771"/>
    </source>
</evidence>
<dbReference type="InterPro" id="IPR019787">
    <property type="entry name" value="Znf_PHD-finger"/>
</dbReference>
<evidence type="ECO:0000256" key="5">
    <source>
        <dbReference type="ARBA" id="ARBA00023242"/>
    </source>
</evidence>
<dbReference type="SMART" id="SM00249">
    <property type="entry name" value="PHD"/>
    <property type="match status" value="2"/>
</dbReference>
<feature type="compositionally biased region" description="Basic residues" evidence="7">
    <location>
        <begin position="75"/>
        <end position="87"/>
    </location>
</feature>
<dbReference type="GO" id="GO:0005634">
    <property type="term" value="C:nucleus"/>
    <property type="evidence" value="ECO:0007669"/>
    <property type="project" value="UniProtKB-SubCell"/>
</dbReference>
<dbReference type="InterPro" id="IPR019786">
    <property type="entry name" value="Zinc_finger_PHD-type_CS"/>
</dbReference>
<evidence type="ECO:0000256" key="7">
    <source>
        <dbReference type="SAM" id="MobiDB-lite"/>
    </source>
</evidence>
<evidence type="ECO:0000313" key="10">
    <source>
        <dbReference type="EMBL" id="KAG6792814.1"/>
    </source>
</evidence>
<dbReference type="CDD" id="cd15489">
    <property type="entry name" value="PHD_SF"/>
    <property type="match status" value="1"/>
</dbReference>
<dbReference type="PANTHER" id="PTHR46508">
    <property type="entry name" value="PHD FINGER FAMILY PROTEIN"/>
    <property type="match status" value="1"/>
</dbReference>
<reference evidence="10" key="1">
    <citation type="journal article" date="2020" name="bioRxiv">
        <title>Hybrid origin of Populus tomentosa Carr. identified through genome sequencing and phylogenomic analysis.</title>
        <authorList>
            <person name="An X."/>
            <person name="Gao K."/>
            <person name="Chen Z."/>
            <person name="Li J."/>
            <person name="Yang X."/>
            <person name="Yang X."/>
            <person name="Zhou J."/>
            <person name="Guo T."/>
            <person name="Zhao T."/>
            <person name="Huang S."/>
            <person name="Miao D."/>
            <person name="Khan W.U."/>
            <person name="Rao P."/>
            <person name="Ye M."/>
            <person name="Lei B."/>
            <person name="Liao W."/>
            <person name="Wang J."/>
            <person name="Ji L."/>
            <person name="Li Y."/>
            <person name="Guo B."/>
            <person name="Mustafa N.S."/>
            <person name="Li S."/>
            <person name="Yun Q."/>
            <person name="Keller S.R."/>
            <person name="Mao J."/>
            <person name="Zhang R."/>
            <person name="Strauss S.H."/>
        </authorList>
    </citation>
    <scope>NUCLEOTIDE SEQUENCE</scope>
    <source>
        <strain evidence="10">GM15</strain>
        <tissue evidence="10">Leaf</tissue>
    </source>
</reference>
<evidence type="ECO:0000256" key="4">
    <source>
        <dbReference type="ARBA" id="ARBA00022833"/>
    </source>
</evidence>
<dbReference type="CDD" id="cd20401">
    <property type="entry name" value="Tudor_AtPTM-like"/>
    <property type="match status" value="1"/>
</dbReference>
<dbReference type="GO" id="GO:0008270">
    <property type="term" value="F:zinc ion binding"/>
    <property type="evidence" value="ECO:0007669"/>
    <property type="project" value="UniProtKB-KW"/>
</dbReference>
<feature type="region of interest" description="Disordered" evidence="7">
    <location>
        <begin position="1621"/>
        <end position="1662"/>
    </location>
</feature>
<gene>
    <name evidence="10" type="ORF">POTOM_001973</name>
</gene>
<dbReference type="InterPro" id="IPR018501">
    <property type="entry name" value="DDT_dom"/>
</dbReference>
<keyword evidence="11" id="KW-1185">Reference proteome</keyword>
<feature type="compositionally biased region" description="Basic residues" evidence="7">
    <location>
        <begin position="1637"/>
        <end position="1662"/>
    </location>
</feature>
<keyword evidence="4" id="KW-0862">Zinc</keyword>
<dbReference type="SMART" id="SM00571">
    <property type="entry name" value="DDT"/>
    <property type="match status" value="1"/>
</dbReference>
<dbReference type="OrthoDB" id="784962at2759"/>
<sequence length="2166" mass="239779">MEFVGKSVKKKFKGFGVFKGTVKSYDPSSGFFEVKYEDGDFEKLGFSDVASLVGEDKEAAVAAAAVVGPVDPKPRLGRKPKKRRRADPKKLESGGESGNSRVVEANGNLDMNRNVDLNDGFSGDLGKNVDINVDLNETLEKGSGIVENLTEGGFDLNAGFNFDLNEEGEESNHNNNNNNHIHIHNHNHSNNNNLSVDFEGKKRECIDLNLDVSGDVDENIKEFDLECQAAETQNRECGFDLNLGIDEEIKDGMDDGLEGQVEESPNFEIPRMGEVEKSHIESAIPNGKLEEVNVINDSFVELGGRIEELNMVSGEDFRVCDSVGVMDVKVDCPEVIDLTNGYKEESVSQRRGRSRRKLADNLNSIRDVTVLLDTNAVRDECLVASGSRRRGRRRKLADNLNSTLETIVLSDANAGGEVCTMGVDGNLGDVGSSCKEASGSARKRKKPLGNGNSTQKTTVLRRSARRGSTKNDMSDDISMSPVVGALMEEKPVKSHHEWPEEPGVLPPKLQLPPSSQSLDLSGIPVLDLFSVYACLRSFSTLLFLSPFGLEEFVAAVKGNFPSSLFDCIHVSILQTLRKHLENLSNEGSESASNCLRSLDWGLLDLITWPVFMVEYLLIHGSGLKPGFDLSRLKLFRSDYHKQPVSVKVEILKCLCDDMIEAETIRLELNRRSSGTDTDMDFDRNVNLGGYKRRKTAMDVSGNSCLTEDAADDTNDWNSDECCLCKMDGNLICCDGCPAAYHAKCVGVANNSLPEGDWYCPECAIDRQKPWMKPRKLLRGAELLGVDPYNRLYFSSCGYLLVSDSCDTECSFNYYQRDHLSLVIEVLKSSEMIYGGILEAIHKHWDMHLYGASSSLSSLKHTTSLDMFIPPCPSASLDTCATKIKAADGQNLGKFVNGCCGHLDVEFSKSASLTCMSSEGSAETIQISLGNQNFQKEGPDCSNRFAGFSNESDVPGKSPLMGDNSLTSNSLDIKREKNPCPPSTRCPSSAGNAKAEVTLQVQPGTEYMNYYCFGRTSASIADVLLSKPSEKTTENSIKSDEEMALAQMKVILKKSNKFCWSSIPCLNAEVQKGKCGWCFSCRATTDEPDCLFNMSLGPIQESSESEAIGLQSKRIRKGYLIDLIYHILLIEHRLQGLLLGPWLNPHYTKLWRKSILKASDIASVKHLLLKLDYLKSQLQTNLKHPIRDLVCNNCLETRISYTGCVGSLCLLGPEGSKLVQALEANVRRLALSADWVKHVDSGVTMGSSSHVVTTSSRASSKNGIGRKRARSTEFESKPCANSASGLSMFWWRGGGLSRRLFSWKVLPCSLISKAARQAGCMKIPGILYPENSDFAKRSKHVAWQAAVGSSTTVEQLALQVREFDSNIRWDEIENTHPLSMLDKELRKSFRLFKKVIIRRKCVEEEGAKYLLDFGKRRCIPEVVSKNGFMIEESSSERKKYWLNESYVPLHLLKSFEEKKIARRSSNMSSGKLSDAYAAVNKPLKKRGFSYLFARAERSEYHQCGHCKKDVLIREAVCCQLCKGSFHKRHARKSAGAIMAKCTYTCHRCHYGKNVKKTNAKTVNIDNKRGKNSKITKVQDRKLKKATVDRNSVRLKNSKKALKGSRPILSRNNKKVTVVPLRRSARKAKQKALQNKKALGCKRGRPAKSKKGANKKPKKGNSLHRKRTDTYYSYWLNGLLLSRKPDDERVAHFREKRYIAQSDSVIDDQPKCHLCCEAGSTSISNYISCEMCGEWFHGDAFGLDAENINKLIGFRCHMCLEKTPPICPHAAATSHEFEIVEVQNDVEIDFPKEGMDSILHLEDQSGLLPVDESLHVEGQLGTGLDSNQSFASKSKFGAENGHALDNVMENSDASMIKSGDDANVTSHDAALLSSYKVDVDLIETELASLGPDGASFYQHCGAVVLFLPLAGLQERQLQGISLGSAPDISLAICDCFVAIRARHCYCELLNLPSPHPKAGKGSSGNGVVVATPTTEKLESSSYGRQYFPLAAVVGQISDRNNAERLLLFVRVVVFTGLCWGIKRGVKKFGESLISAKSLCHEKDLGSLDVLHYLANNSSQCMPRFLWELPRIAHRGVLYVGEINLLDAVREHLLYRIAINLSADLPMILEGRVAAVGIATLFQEHSNQFLEMAENMQRPRNHAAITCPVNWPSNRKNLAVLRNKNLGNE</sequence>
<evidence type="ECO:0000313" key="11">
    <source>
        <dbReference type="Proteomes" id="UP000886885"/>
    </source>
</evidence>
<keyword evidence="2" id="KW-0479">Metal-binding</keyword>
<dbReference type="Pfam" id="PF21743">
    <property type="entry name" value="PTM_DIR17_Tudor"/>
    <property type="match status" value="1"/>
</dbReference>
<organism evidence="10 11">
    <name type="scientific">Populus tomentosa</name>
    <name type="common">Chinese white poplar</name>
    <dbReference type="NCBI Taxonomy" id="118781"/>
    <lineage>
        <taxon>Eukaryota</taxon>
        <taxon>Viridiplantae</taxon>
        <taxon>Streptophyta</taxon>
        <taxon>Embryophyta</taxon>
        <taxon>Tracheophyta</taxon>
        <taxon>Spermatophyta</taxon>
        <taxon>Magnoliopsida</taxon>
        <taxon>eudicotyledons</taxon>
        <taxon>Gunneridae</taxon>
        <taxon>Pentapetalae</taxon>
        <taxon>rosids</taxon>
        <taxon>fabids</taxon>
        <taxon>Malpighiales</taxon>
        <taxon>Salicaceae</taxon>
        <taxon>Saliceae</taxon>
        <taxon>Populus</taxon>
    </lineage>
</organism>
<accession>A0A8X8IZ87</accession>
<feature type="compositionally biased region" description="Polar residues" evidence="7">
    <location>
        <begin position="450"/>
        <end position="460"/>
    </location>
</feature>
<keyword evidence="5" id="KW-0539">Nucleus</keyword>
<dbReference type="EMBL" id="JAAWWB010000001">
    <property type="protein sequence ID" value="KAG6792814.1"/>
    <property type="molecule type" value="Genomic_DNA"/>
</dbReference>
<keyword evidence="3 6" id="KW-0863">Zinc-finger</keyword>
<feature type="region of interest" description="Disordered" evidence="7">
    <location>
        <begin position="429"/>
        <end position="478"/>
    </location>
</feature>
<protein>
    <submittedName>
        <fullName evidence="10">Uncharacterized protein</fullName>
    </submittedName>
</protein>
<feature type="domain" description="DDT" evidence="9">
    <location>
        <begin position="522"/>
        <end position="582"/>
    </location>
</feature>
<feature type="domain" description="PHD-type" evidence="8">
    <location>
        <begin position="718"/>
        <end position="765"/>
    </location>
</feature>
<proteinExistence type="predicted"/>
<dbReference type="PROSITE" id="PS01359">
    <property type="entry name" value="ZF_PHD_1"/>
    <property type="match status" value="1"/>
</dbReference>
<dbReference type="Pfam" id="PF02791">
    <property type="entry name" value="DDT"/>
    <property type="match status" value="1"/>
</dbReference>
<dbReference type="PANTHER" id="PTHR46508:SF5">
    <property type="entry name" value="PHD-FINGER AND DNA BINDING DOMAIN-CONTAINING PROTEIN"/>
    <property type="match status" value="1"/>
</dbReference>
<feature type="region of interest" description="Disordered" evidence="7">
    <location>
        <begin position="70"/>
        <end position="103"/>
    </location>
</feature>
<dbReference type="Proteomes" id="UP000886885">
    <property type="component" value="Chromosome 1A"/>
</dbReference>
<dbReference type="Pfam" id="PF00628">
    <property type="entry name" value="PHD"/>
    <property type="match status" value="1"/>
</dbReference>
<evidence type="ECO:0000256" key="6">
    <source>
        <dbReference type="PROSITE-ProRule" id="PRU00146"/>
    </source>
</evidence>
<evidence type="ECO:0000256" key="2">
    <source>
        <dbReference type="ARBA" id="ARBA00022723"/>
    </source>
</evidence>
<comment type="caution">
    <text evidence="10">The sequence shown here is derived from an EMBL/GenBank/DDBJ whole genome shotgun (WGS) entry which is preliminary data.</text>
</comment>
<evidence type="ECO:0000256" key="1">
    <source>
        <dbReference type="ARBA" id="ARBA00004123"/>
    </source>
</evidence>
<evidence type="ECO:0000259" key="9">
    <source>
        <dbReference type="PROSITE" id="PS50827"/>
    </source>
</evidence>
<comment type="subcellular location">
    <subcellularLocation>
        <location evidence="1">Nucleus</location>
    </subcellularLocation>
</comment>
<dbReference type="InterPro" id="IPR001965">
    <property type="entry name" value="Znf_PHD"/>
</dbReference>
<dbReference type="PROSITE" id="PS50016">
    <property type="entry name" value="ZF_PHD_2"/>
    <property type="match status" value="1"/>
</dbReference>
<name>A0A8X8IZ87_POPTO</name>
<dbReference type="CDD" id="cd15532">
    <property type="entry name" value="PHD2_CHD_II"/>
    <property type="match status" value="1"/>
</dbReference>
<dbReference type="InterPro" id="IPR047365">
    <property type="entry name" value="Tudor_AtPTM-like"/>
</dbReference>
<evidence type="ECO:0000259" key="8">
    <source>
        <dbReference type="PROSITE" id="PS50016"/>
    </source>
</evidence>